<dbReference type="GO" id="GO:0005634">
    <property type="term" value="C:nucleus"/>
    <property type="evidence" value="ECO:0007669"/>
    <property type="project" value="UniProtKB-SubCell"/>
</dbReference>
<evidence type="ECO:0000313" key="9">
    <source>
        <dbReference type="EMBL" id="JAD10402.1"/>
    </source>
</evidence>
<reference evidence="9" key="2">
    <citation type="journal article" date="2015" name="Gigascience">
        <title>Reconstructing a comprehensive transcriptome assembly of a white-pupal translocated strain of the pest fruit fly Bactrocera cucurbitae.</title>
        <authorList>
            <person name="Sim S.B."/>
            <person name="Calla B."/>
            <person name="Hall B."/>
            <person name="DeRego T."/>
            <person name="Geib S.M."/>
        </authorList>
    </citation>
    <scope>NUCLEOTIDE SEQUENCE</scope>
</reference>
<keyword evidence="2 5" id="KW-0238">DNA-binding</keyword>
<feature type="domain" description="Homeobox" evidence="8">
    <location>
        <begin position="240"/>
        <end position="300"/>
    </location>
</feature>
<comment type="subcellular location">
    <subcellularLocation>
        <location evidence="1 5 6">Nucleus</location>
    </subcellularLocation>
</comment>
<dbReference type="GO" id="GO:0000978">
    <property type="term" value="F:RNA polymerase II cis-regulatory region sequence-specific DNA binding"/>
    <property type="evidence" value="ECO:0007669"/>
    <property type="project" value="TreeGrafter"/>
</dbReference>
<evidence type="ECO:0000259" key="8">
    <source>
        <dbReference type="PROSITE" id="PS50071"/>
    </source>
</evidence>
<dbReference type="Pfam" id="PF00046">
    <property type="entry name" value="Homeodomain"/>
    <property type="match status" value="1"/>
</dbReference>
<dbReference type="PANTHER" id="PTHR24324">
    <property type="entry name" value="HOMEOBOX PROTEIN HHEX"/>
    <property type="match status" value="1"/>
</dbReference>
<dbReference type="SMART" id="SM00389">
    <property type="entry name" value="HOX"/>
    <property type="match status" value="1"/>
</dbReference>
<accession>A0A0A1XHG7</accession>
<feature type="DNA-binding region" description="Homeobox" evidence="5">
    <location>
        <begin position="242"/>
        <end position="301"/>
    </location>
</feature>
<keyword evidence="3 5" id="KW-0371">Homeobox</keyword>
<dbReference type="InterPro" id="IPR009057">
    <property type="entry name" value="Homeodomain-like_sf"/>
</dbReference>
<evidence type="ECO:0000256" key="5">
    <source>
        <dbReference type="PROSITE-ProRule" id="PRU00108"/>
    </source>
</evidence>
<dbReference type="PROSITE" id="PS00027">
    <property type="entry name" value="HOMEOBOX_1"/>
    <property type="match status" value="1"/>
</dbReference>
<dbReference type="AlphaFoldDB" id="A0A0A1XHG7"/>
<evidence type="ECO:0000256" key="1">
    <source>
        <dbReference type="ARBA" id="ARBA00004123"/>
    </source>
</evidence>
<evidence type="ECO:0000256" key="3">
    <source>
        <dbReference type="ARBA" id="ARBA00023155"/>
    </source>
</evidence>
<feature type="region of interest" description="Disordered" evidence="7">
    <location>
        <begin position="316"/>
        <end position="373"/>
    </location>
</feature>
<sequence length="373" mass="40939">FSRRNLTYKKKEKNRFSRIFFFYLKQIDFLNHKMETISTKPAGNKSAFSIANILEHKSLSVNTPTPPAAHSIARNGEHLSVISTTSSPLTNSHQSINTLAQTLQSRIGEPLPPTIVNPIATTAYSTLTPDVQYAFKNLLLKGEHGAGGTPLLPSPGALRFEPVYDPASLIYQQMLNMQKNSALFMPHFQAAAAAAGAAPSGYCDQYNPFMECEGFPSSAAAAALYCNAAYPGFYMPNFGVKRKGGQIRFTSQQTKSLENRFASSKYLSPEERRHLALQLKLSDRQVKTWFQNRRAKWRRSNQTKRTPPSHILGQALGSGAAVGSSSSGCAVPHSSSTGSGYGQIDSSRDMLSEEEDDDDDDIDDIVDSDEDKV</sequence>
<dbReference type="Gene3D" id="1.10.10.60">
    <property type="entry name" value="Homeodomain-like"/>
    <property type="match status" value="1"/>
</dbReference>
<name>A0A0A1XHG7_ZEUCU</name>
<evidence type="ECO:0000256" key="4">
    <source>
        <dbReference type="ARBA" id="ARBA00023242"/>
    </source>
</evidence>
<proteinExistence type="predicted"/>
<evidence type="ECO:0000256" key="6">
    <source>
        <dbReference type="RuleBase" id="RU000682"/>
    </source>
</evidence>
<evidence type="ECO:0000256" key="7">
    <source>
        <dbReference type="SAM" id="MobiDB-lite"/>
    </source>
</evidence>
<reference evidence="9" key="1">
    <citation type="submission" date="2014-11" db="EMBL/GenBank/DDBJ databases">
        <authorList>
            <person name="Geib S."/>
        </authorList>
    </citation>
    <scope>NUCLEOTIDE SEQUENCE</scope>
</reference>
<organism evidence="9">
    <name type="scientific">Zeugodacus cucurbitae</name>
    <name type="common">Melon fruit fly</name>
    <name type="synonym">Bactrocera cucurbitae</name>
    <dbReference type="NCBI Taxonomy" id="28588"/>
    <lineage>
        <taxon>Eukaryota</taxon>
        <taxon>Metazoa</taxon>
        <taxon>Ecdysozoa</taxon>
        <taxon>Arthropoda</taxon>
        <taxon>Hexapoda</taxon>
        <taxon>Insecta</taxon>
        <taxon>Pterygota</taxon>
        <taxon>Neoptera</taxon>
        <taxon>Endopterygota</taxon>
        <taxon>Diptera</taxon>
        <taxon>Brachycera</taxon>
        <taxon>Muscomorpha</taxon>
        <taxon>Tephritoidea</taxon>
        <taxon>Tephritidae</taxon>
        <taxon>Zeugodacus</taxon>
        <taxon>Zeugodacus</taxon>
    </lineage>
</organism>
<protein>
    <submittedName>
        <fullName evidence="9">Hematopoietically-expressed homeobox protein HHEX</fullName>
    </submittedName>
</protein>
<dbReference type="GO" id="GO:0030154">
    <property type="term" value="P:cell differentiation"/>
    <property type="evidence" value="ECO:0007669"/>
    <property type="project" value="TreeGrafter"/>
</dbReference>
<dbReference type="SUPFAM" id="SSF46689">
    <property type="entry name" value="Homeodomain-like"/>
    <property type="match status" value="1"/>
</dbReference>
<dbReference type="InterPro" id="IPR051000">
    <property type="entry name" value="Homeobox_DNA-bind_prot"/>
</dbReference>
<dbReference type="PRINTS" id="PR00024">
    <property type="entry name" value="HOMEOBOX"/>
</dbReference>
<feature type="non-terminal residue" evidence="9">
    <location>
        <position position="1"/>
    </location>
</feature>
<dbReference type="EMBL" id="GBXI01003890">
    <property type="protein sequence ID" value="JAD10402.1"/>
    <property type="molecule type" value="Transcribed_RNA"/>
</dbReference>
<dbReference type="GO" id="GO:0000981">
    <property type="term" value="F:DNA-binding transcription factor activity, RNA polymerase II-specific"/>
    <property type="evidence" value="ECO:0007669"/>
    <property type="project" value="InterPro"/>
</dbReference>
<dbReference type="PANTHER" id="PTHR24324:SF5">
    <property type="entry name" value="HEMATOPOIETICALLY-EXPRESSED HOMEOBOX PROTEIN HHEX"/>
    <property type="match status" value="1"/>
</dbReference>
<feature type="compositionally biased region" description="Acidic residues" evidence="7">
    <location>
        <begin position="352"/>
        <end position="373"/>
    </location>
</feature>
<dbReference type="PROSITE" id="PS50071">
    <property type="entry name" value="HOMEOBOX_2"/>
    <property type="match status" value="1"/>
</dbReference>
<dbReference type="InterPro" id="IPR020479">
    <property type="entry name" value="HD_metazoa"/>
</dbReference>
<evidence type="ECO:0000256" key="2">
    <source>
        <dbReference type="ARBA" id="ARBA00023125"/>
    </source>
</evidence>
<dbReference type="CDD" id="cd00086">
    <property type="entry name" value="homeodomain"/>
    <property type="match status" value="1"/>
</dbReference>
<gene>
    <name evidence="9" type="primary">HHEX</name>
    <name evidence="9" type="ORF">g.7440</name>
</gene>
<dbReference type="InterPro" id="IPR017970">
    <property type="entry name" value="Homeobox_CS"/>
</dbReference>
<dbReference type="InterPro" id="IPR001356">
    <property type="entry name" value="HD"/>
</dbReference>
<feature type="compositionally biased region" description="Low complexity" evidence="7">
    <location>
        <begin position="316"/>
        <end position="330"/>
    </location>
</feature>
<keyword evidence="4 5" id="KW-0539">Nucleus</keyword>